<dbReference type="InterPro" id="IPR044751">
    <property type="entry name" value="Ion_transp-like_CBS"/>
</dbReference>
<dbReference type="Pfam" id="PF03471">
    <property type="entry name" value="CorC_HlyC"/>
    <property type="match status" value="1"/>
</dbReference>
<dbReference type="Gene3D" id="3.10.580.10">
    <property type="entry name" value="CBS-domain"/>
    <property type="match status" value="1"/>
</dbReference>
<dbReference type="Pfam" id="PF01595">
    <property type="entry name" value="CNNM"/>
    <property type="match status" value="1"/>
</dbReference>
<keyword evidence="7 9" id="KW-0472">Membrane</keyword>
<dbReference type="PANTHER" id="PTHR22777">
    <property type="entry name" value="HEMOLYSIN-RELATED"/>
    <property type="match status" value="1"/>
</dbReference>
<dbReference type="InterPro" id="IPR016169">
    <property type="entry name" value="FAD-bd_PCMH_sub2"/>
</dbReference>
<evidence type="ECO:0000256" key="6">
    <source>
        <dbReference type="ARBA" id="ARBA00023122"/>
    </source>
</evidence>
<sequence>MNSIVPQLLLQVILIFLNAFFAAAEIAVISLNATKLRKSAEDGDKTCARLLKLVEEPSGFLSTIQIGITLAGFLGSAFAADNFSGYLVNWVYQDLGFHALPVSVLDTLSVIVITIILSYFTLIFGELVPKRIAMQKSFAVAKFVYRVVSFVALIMKPAVAFLSLSTNVVLKLFGMKTEAEEETVTEEEIRLMVELGEENGSIDSDEKEWIQNVLEFNDTIVRNCMTHESEIISVSVDASDEEITQLITESGLSRYPVYGEDLHDILGILNARTFLLSRTEGHSPDIRTLLQPAYFIPETVHASTLFRDMQKQKLHIAVVVDEYGDTSGIVTLEDLVEEIFGNIYDEFDENEPAEIEQIQENLWRVTGTTDVDDLARILDVDLPESSDYTTLGGMVFSNLKTIPKDGTTVELDVGEIHIHVDAISKRRIQSALVSITPKQIKAEE</sequence>
<evidence type="ECO:0000313" key="13">
    <source>
        <dbReference type="EMBL" id="RGE87806.1"/>
    </source>
</evidence>
<evidence type="ECO:0000259" key="11">
    <source>
        <dbReference type="PROSITE" id="PS51371"/>
    </source>
</evidence>
<feature type="domain" description="CBS" evidence="11">
    <location>
        <begin position="289"/>
        <end position="346"/>
    </location>
</feature>
<feature type="domain" description="CNNM transmembrane" evidence="12">
    <location>
        <begin position="1"/>
        <end position="206"/>
    </location>
</feature>
<dbReference type="InterPro" id="IPR046342">
    <property type="entry name" value="CBS_dom_sf"/>
</dbReference>
<evidence type="ECO:0000256" key="4">
    <source>
        <dbReference type="ARBA" id="ARBA00022737"/>
    </source>
</evidence>
<name>A0A3E3K2W0_9FIRM</name>
<dbReference type="Gene3D" id="3.30.465.10">
    <property type="match status" value="1"/>
</dbReference>
<keyword evidence="14" id="KW-1185">Reference proteome</keyword>
<evidence type="ECO:0000256" key="2">
    <source>
        <dbReference type="ARBA" id="ARBA00006337"/>
    </source>
</evidence>
<dbReference type="AlphaFoldDB" id="A0A3E3K2W0"/>
<keyword evidence="3 9" id="KW-0812">Transmembrane</keyword>
<feature type="transmembrane region" description="Helical" evidence="10">
    <location>
        <begin position="143"/>
        <end position="164"/>
    </location>
</feature>
<evidence type="ECO:0000256" key="9">
    <source>
        <dbReference type="PROSITE-ProRule" id="PRU01193"/>
    </source>
</evidence>
<dbReference type="OrthoDB" id="9798188at2"/>
<dbReference type="CDD" id="cd04590">
    <property type="entry name" value="CBS_pair_CorC_HlyC_assoc"/>
    <property type="match status" value="1"/>
</dbReference>
<dbReference type="GO" id="GO:0005886">
    <property type="term" value="C:plasma membrane"/>
    <property type="evidence" value="ECO:0007669"/>
    <property type="project" value="TreeGrafter"/>
</dbReference>
<dbReference type="InterPro" id="IPR002550">
    <property type="entry name" value="CNNM"/>
</dbReference>
<dbReference type="Proteomes" id="UP000261080">
    <property type="component" value="Unassembled WGS sequence"/>
</dbReference>
<evidence type="ECO:0000256" key="8">
    <source>
        <dbReference type="PROSITE-ProRule" id="PRU00703"/>
    </source>
</evidence>
<dbReference type="SMART" id="SM01091">
    <property type="entry name" value="CorC_HlyC"/>
    <property type="match status" value="1"/>
</dbReference>
<comment type="similarity">
    <text evidence="2">Belongs to the UPF0053 family.</text>
</comment>
<evidence type="ECO:0000256" key="5">
    <source>
        <dbReference type="ARBA" id="ARBA00022989"/>
    </source>
</evidence>
<evidence type="ECO:0000256" key="10">
    <source>
        <dbReference type="SAM" id="Phobius"/>
    </source>
</evidence>
<dbReference type="PANTHER" id="PTHR22777:SF17">
    <property type="entry name" value="UPF0053 PROTEIN SLL0260"/>
    <property type="match status" value="1"/>
</dbReference>
<proteinExistence type="inferred from homology"/>
<accession>A0A3E3K2W0</accession>
<feature type="domain" description="CBS" evidence="11">
    <location>
        <begin position="225"/>
        <end position="286"/>
    </location>
</feature>
<dbReference type="Pfam" id="PF00571">
    <property type="entry name" value="CBS"/>
    <property type="match status" value="2"/>
</dbReference>
<feature type="transmembrane region" description="Helical" evidence="10">
    <location>
        <begin position="12"/>
        <end position="31"/>
    </location>
</feature>
<dbReference type="GO" id="GO:0050660">
    <property type="term" value="F:flavin adenine dinucleotide binding"/>
    <property type="evidence" value="ECO:0007669"/>
    <property type="project" value="InterPro"/>
</dbReference>
<keyword evidence="5 9" id="KW-1133">Transmembrane helix</keyword>
<organism evidence="13 14">
    <name type="scientific">Sellimonas intestinalis</name>
    <dbReference type="NCBI Taxonomy" id="1653434"/>
    <lineage>
        <taxon>Bacteria</taxon>
        <taxon>Bacillati</taxon>
        <taxon>Bacillota</taxon>
        <taxon>Clostridia</taxon>
        <taxon>Lachnospirales</taxon>
        <taxon>Lachnospiraceae</taxon>
        <taxon>Sellimonas</taxon>
    </lineage>
</organism>
<dbReference type="FunFam" id="3.10.580.10:FF:000002">
    <property type="entry name" value="Magnesium/cobalt efflux protein CorC"/>
    <property type="match status" value="1"/>
</dbReference>
<evidence type="ECO:0000256" key="7">
    <source>
        <dbReference type="ARBA" id="ARBA00023136"/>
    </source>
</evidence>
<dbReference type="InterPro" id="IPR036318">
    <property type="entry name" value="FAD-bd_PCMH-like_sf"/>
</dbReference>
<evidence type="ECO:0000256" key="1">
    <source>
        <dbReference type="ARBA" id="ARBA00004141"/>
    </source>
</evidence>
<dbReference type="SUPFAM" id="SSF56176">
    <property type="entry name" value="FAD-binding/transporter-associated domain-like"/>
    <property type="match status" value="1"/>
</dbReference>
<dbReference type="GeneID" id="97191760"/>
<dbReference type="RefSeq" id="WP_024731757.1">
    <property type="nucleotide sequence ID" value="NZ_BAABYU010000001.1"/>
</dbReference>
<keyword evidence="4" id="KW-0677">Repeat</keyword>
<evidence type="ECO:0000313" key="14">
    <source>
        <dbReference type="Proteomes" id="UP000261080"/>
    </source>
</evidence>
<evidence type="ECO:0000259" key="12">
    <source>
        <dbReference type="PROSITE" id="PS51846"/>
    </source>
</evidence>
<dbReference type="EMBL" id="QVLX01000003">
    <property type="protein sequence ID" value="RGE87806.1"/>
    <property type="molecule type" value="Genomic_DNA"/>
</dbReference>
<dbReference type="InterPro" id="IPR005170">
    <property type="entry name" value="Transptr-assoc_dom"/>
</dbReference>
<evidence type="ECO:0000256" key="3">
    <source>
        <dbReference type="ARBA" id="ARBA00022692"/>
    </source>
</evidence>
<dbReference type="InterPro" id="IPR000644">
    <property type="entry name" value="CBS_dom"/>
</dbReference>
<dbReference type="PROSITE" id="PS51846">
    <property type="entry name" value="CNNM"/>
    <property type="match status" value="1"/>
</dbReference>
<dbReference type="PROSITE" id="PS51371">
    <property type="entry name" value="CBS"/>
    <property type="match status" value="2"/>
</dbReference>
<keyword evidence="6 8" id="KW-0129">CBS domain</keyword>
<reference evidence="13 14" key="1">
    <citation type="submission" date="2018-08" db="EMBL/GenBank/DDBJ databases">
        <title>A genome reference for cultivated species of the human gut microbiota.</title>
        <authorList>
            <person name="Zou Y."/>
            <person name="Xue W."/>
            <person name="Luo G."/>
        </authorList>
    </citation>
    <scope>NUCLEOTIDE SEQUENCE [LARGE SCALE GENOMIC DNA]</scope>
    <source>
        <strain evidence="13 14">AF37-2AT</strain>
    </source>
</reference>
<comment type="subcellular location">
    <subcellularLocation>
        <location evidence="1">Membrane</location>
        <topology evidence="1">Multi-pass membrane protein</topology>
    </subcellularLocation>
</comment>
<protein>
    <submittedName>
        <fullName evidence="13">HlyC/CorC family transporter</fullName>
    </submittedName>
</protein>
<feature type="transmembrane region" description="Helical" evidence="10">
    <location>
        <begin position="100"/>
        <end position="122"/>
    </location>
</feature>
<feature type="transmembrane region" description="Helical" evidence="10">
    <location>
        <begin position="59"/>
        <end position="80"/>
    </location>
</feature>
<gene>
    <name evidence="13" type="ORF">DW016_06715</name>
</gene>
<comment type="caution">
    <text evidence="13">The sequence shown here is derived from an EMBL/GenBank/DDBJ whole genome shotgun (WGS) entry which is preliminary data.</text>
</comment>
<dbReference type="SUPFAM" id="SSF54631">
    <property type="entry name" value="CBS-domain pair"/>
    <property type="match status" value="1"/>
</dbReference>